<dbReference type="InterPro" id="IPR057727">
    <property type="entry name" value="WCX_dom"/>
</dbReference>
<dbReference type="Proteomes" id="UP000502611">
    <property type="component" value="Plasmid p-A-Sy"/>
</dbReference>
<dbReference type="Pfam" id="PF25583">
    <property type="entry name" value="WCX"/>
    <property type="match status" value="1"/>
</dbReference>
<evidence type="ECO:0000259" key="1">
    <source>
        <dbReference type="Pfam" id="PF13280"/>
    </source>
</evidence>
<dbReference type="Gene3D" id="1.10.10.10">
    <property type="entry name" value="Winged helix-like DNA-binding domain superfamily/Winged helix DNA-binding domain"/>
    <property type="match status" value="1"/>
</dbReference>
<dbReference type="InterPro" id="IPR026881">
    <property type="entry name" value="WYL_dom"/>
</dbReference>
<sequence length="327" mass="36988">MTFAKANDLLRLAKLAASRRLGISLEEISQEFGISHRTAQRMTSALEDNFANVVVVEDDDRRRRWRIESPMPERLQPRQENTIEALEIAARAARDENRLRHARALEDLRDSLITRLSPRDALRSEADAEAVLSALGQVARPGPKVAMRPEVTDVLIEALRGPFKMRMVYGDTDAETRTVEPHGLLLGLRSYLVARQADKDENLRHFRLDRVHSAECLDESFPIQSGFSLNDHAAQAFGAYQDPGQYGEVVWRFLPEAAARAAEFQFHPHQTADQQADGSLIIRFKAAGWLEMAWHLYQWGDKVEVLEPAALRALVQDYARPDFSALP</sequence>
<dbReference type="PANTHER" id="PTHR34580:SF1">
    <property type="entry name" value="PROTEIN PAFC"/>
    <property type="match status" value="1"/>
</dbReference>
<evidence type="ECO:0000313" key="4">
    <source>
        <dbReference type="Proteomes" id="UP000502611"/>
    </source>
</evidence>
<name>A0A6M4GGZ9_SPHYA</name>
<reference evidence="3 4" key="1">
    <citation type="submission" date="2020-04" db="EMBL/GenBank/DDBJ databases">
        <title>The Whole Genome Analysis of High salt-tolerant Sphingobium yanoikuyae YC-XJ2 with Aryl organophosphorus flame retardants (aryl-OPFRs)-degrading capacity and characteristics of Related phosphotriesterase.</title>
        <authorList>
            <person name="Li X."/>
        </authorList>
    </citation>
    <scope>NUCLEOTIDE SEQUENCE [LARGE SCALE GENOMIC DNA]</scope>
    <source>
        <strain evidence="3 4">YC-XJ2</strain>
        <plasmid evidence="4">p-a-sy</plasmid>
    </source>
</reference>
<evidence type="ECO:0000313" key="3">
    <source>
        <dbReference type="EMBL" id="QJR05684.1"/>
    </source>
</evidence>
<dbReference type="PANTHER" id="PTHR34580">
    <property type="match status" value="1"/>
</dbReference>
<dbReference type="RefSeq" id="WP_017503349.1">
    <property type="nucleotide sequence ID" value="NZ_CP053022.1"/>
</dbReference>
<feature type="domain" description="WYL" evidence="1">
    <location>
        <begin position="151"/>
        <end position="215"/>
    </location>
</feature>
<evidence type="ECO:0000259" key="2">
    <source>
        <dbReference type="Pfam" id="PF25583"/>
    </source>
</evidence>
<dbReference type="AlphaFoldDB" id="A0A6M4GGZ9"/>
<organism evidence="3 4">
    <name type="scientific">Sphingobium yanoikuyae</name>
    <name type="common">Sphingomonas yanoikuyae</name>
    <dbReference type="NCBI Taxonomy" id="13690"/>
    <lineage>
        <taxon>Bacteria</taxon>
        <taxon>Pseudomonadati</taxon>
        <taxon>Pseudomonadota</taxon>
        <taxon>Alphaproteobacteria</taxon>
        <taxon>Sphingomonadales</taxon>
        <taxon>Sphingomonadaceae</taxon>
        <taxon>Sphingobium</taxon>
    </lineage>
</organism>
<dbReference type="Pfam" id="PF13280">
    <property type="entry name" value="WYL"/>
    <property type="match status" value="1"/>
</dbReference>
<gene>
    <name evidence="3" type="ORF">HH800_25815</name>
</gene>
<dbReference type="PROSITE" id="PS52050">
    <property type="entry name" value="WYL"/>
    <property type="match status" value="1"/>
</dbReference>
<protein>
    <submittedName>
        <fullName evidence="3">WYL domain-containing protein</fullName>
    </submittedName>
</protein>
<dbReference type="InterPro" id="IPR036388">
    <property type="entry name" value="WH-like_DNA-bd_sf"/>
</dbReference>
<dbReference type="EMBL" id="CP053022">
    <property type="protein sequence ID" value="QJR05684.1"/>
    <property type="molecule type" value="Genomic_DNA"/>
</dbReference>
<dbReference type="InterPro" id="IPR051534">
    <property type="entry name" value="CBASS_pafABC_assoc_protein"/>
</dbReference>
<accession>A0A6M4GGZ9</accession>
<geneLocation type="plasmid" evidence="4">
    <name>p-a-sy</name>
</geneLocation>
<keyword evidence="3" id="KW-0614">Plasmid</keyword>
<feature type="domain" description="WCX" evidence="2">
    <location>
        <begin position="248"/>
        <end position="320"/>
    </location>
</feature>
<proteinExistence type="predicted"/>